<dbReference type="Pfam" id="PF07963">
    <property type="entry name" value="N_methyl"/>
    <property type="match status" value="1"/>
</dbReference>
<dbReference type="EMBL" id="MQWA01000001">
    <property type="protein sequence ID" value="PQJ27355.1"/>
    <property type="molecule type" value="Genomic_DNA"/>
</dbReference>
<evidence type="ECO:0008006" key="4">
    <source>
        <dbReference type="Google" id="ProtNLM"/>
    </source>
</evidence>
<sequence length="219" mass="25264">MKRNSHHSKNGFTLLETILAMSMLAVMMSVIFSVTTSSVSLGRSIVSIQSNSRHQAAFYNYLKQLFANLPSDARITLEENDQNFQTLTIENPNTEFPARGRQHLAKQLWVAIGTDRDGLVNLSLETSNQLEDGSNNQESIYFQTELVRSLTNIRWEFYDANRDEWSPEWTPAMGRPSQIKFFYSYPGHEDEHMHYFWIPNRKDPPLKANTQKPTPPPRP</sequence>
<proteinExistence type="predicted"/>
<keyword evidence="1" id="KW-0472">Membrane</keyword>
<comment type="caution">
    <text evidence="2">The sequence shown here is derived from an EMBL/GenBank/DDBJ whole genome shotgun (WGS) entry which is preliminary data.</text>
</comment>
<dbReference type="InterPro" id="IPR012902">
    <property type="entry name" value="N_methyl_site"/>
</dbReference>
<keyword evidence="1" id="KW-0812">Transmembrane</keyword>
<keyword evidence="1" id="KW-1133">Transmembrane helix</keyword>
<feature type="transmembrane region" description="Helical" evidence="1">
    <location>
        <begin position="12"/>
        <end position="34"/>
    </location>
</feature>
<name>A0A2S7TX70_9BACT</name>
<evidence type="ECO:0000313" key="2">
    <source>
        <dbReference type="EMBL" id="PQJ27355.1"/>
    </source>
</evidence>
<evidence type="ECO:0000313" key="3">
    <source>
        <dbReference type="Proteomes" id="UP000239907"/>
    </source>
</evidence>
<reference evidence="2 3" key="1">
    <citation type="submission" date="2016-12" db="EMBL/GenBank/DDBJ databases">
        <title>Study of bacterial adaptation to deep sea.</title>
        <authorList>
            <person name="Song J."/>
            <person name="Yoshizawa S."/>
            <person name="Kogure K."/>
        </authorList>
    </citation>
    <scope>NUCLEOTIDE SEQUENCE [LARGE SCALE GENOMIC DNA]</scope>
    <source>
        <strain evidence="2 3">SAORIC-165</strain>
    </source>
</reference>
<evidence type="ECO:0000256" key="1">
    <source>
        <dbReference type="SAM" id="Phobius"/>
    </source>
</evidence>
<dbReference type="Proteomes" id="UP000239907">
    <property type="component" value="Unassembled WGS sequence"/>
</dbReference>
<dbReference type="NCBIfam" id="TIGR02532">
    <property type="entry name" value="IV_pilin_GFxxxE"/>
    <property type="match status" value="1"/>
</dbReference>
<dbReference type="AlphaFoldDB" id="A0A2S7TX70"/>
<gene>
    <name evidence="2" type="ORF">BSZ32_01820</name>
</gene>
<protein>
    <recommendedName>
        <fullName evidence="4">Type II secretion system protein J</fullName>
    </recommendedName>
</protein>
<keyword evidence="3" id="KW-1185">Reference proteome</keyword>
<dbReference type="RefSeq" id="WP_105041838.1">
    <property type="nucleotide sequence ID" value="NZ_MQWA01000001.1"/>
</dbReference>
<organism evidence="2 3">
    <name type="scientific">Rubritalea profundi</name>
    <dbReference type="NCBI Taxonomy" id="1658618"/>
    <lineage>
        <taxon>Bacteria</taxon>
        <taxon>Pseudomonadati</taxon>
        <taxon>Verrucomicrobiota</taxon>
        <taxon>Verrucomicrobiia</taxon>
        <taxon>Verrucomicrobiales</taxon>
        <taxon>Rubritaleaceae</taxon>
        <taxon>Rubritalea</taxon>
    </lineage>
</organism>
<accession>A0A2S7TX70</accession>
<dbReference type="OrthoDB" id="9895006at2"/>